<evidence type="ECO:0000256" key="10">
    <source>
        <dbReference type="SAM" id="MobiDB-lite"/>
    </source>
</evidence>
<evidence type="ECO:0000313" key="12">
    <source>
        <dbReference type="EMBL" id="KAF7318602.1"/>
    </source>
</evidence>
<dbReference type="InterPro" id="IPR001499">
    <property type="entry name" value="GPCR_STE3"/>
</dbReference>
<evidence type="ECO:0000313" key="13">
    <source>
        <dbReference type="Proteomes" id="UP000613580"/>
    </source>
</evidence>
<evidence type="ECO:0000256" key="9">
    <source>
        <dbReference type="ARBA" id="ARBA00023224"/>
    </source>
</evidence>
<keyword evidence="13" id="KW-1185">Reference proteome</keyword>
<dbReference type="PANTHER" id="PTHR28097:SF1">
    <property type="entry name" value="PHEROMONE A FACTOR RECEPTOR"/>
    <property type="match status" value="1"/>
</dbReference>
<dbReference type="AlphaFoldDB" id="A0A8H6WI82"/>
<feature type="transmembrane region" description="Helical" evidence="11">
    <location>
        <begin position="265"/>
        <end position="285"/>
    </location>
</feature>
<dbReference type="EMBL" id="JACAZE010000004">
    <property type="protein sequence ID" value="KAF7318602.1"/>
    <property type="molecule type" value="Genomic_DNA"/>
</dbReference>
<dbReference type="Proteomes" id="UP000613580">
    <property type="component" value="Unassembled WGS sequence"/>
</dbReference>
<evidence type="ECO:0000256" key="8">
    <source>
        <dbReference type="ARBA" id="ARBA00023170"/>
    </source>
</evidence>
<keyword evidence="5 11" id="KW-1133">Transmembrane helix</keyword>
<protein>
    <submittedName>
        <fullName evidence="12">Fungal pheromone STE3G-protein-coupled receptor</fullName>
    </submittedName>
</protein>
<name>A0A8H6WI82_MYCCL</name>
<evidence type="ECO:0000256" key="7">
    <source>
        <dbReference type="ARBA" id="ARBA00023136"/>
    </source>
</evidence>
<organism evidence="12 13">
    <name type="scientific">Mycena chlorophos</name>
    <name type="common">Agaric fungus</name>
    <name type="synonym">Agaricus chlorophos</name>
    <dbReference type="NCBI Taxonomy" id="658473"/>
    <lineage>
        <taxon>Eukaryota</taxon>
        <taxon>Fungi</taxon>
        <taxon>Dikarya</taxon>
        <taxon>Basidiomycota</taxon>
        <taxon>Agaricomycotina</taxon>
        <taxon>Agaricomycetes</taxon>
        <taxon>Agaricomycetidae</taxon>
        <taxon>Agaricales</taxon>
        <taxon>Marasmiineae</taxon>
        <taxon>Mycenaceae</taxon>
        <taxon>Mycena</taxon>
    </lineage>
</organism>
<keyword evidence="8 12" id="KW-0675">Receptor</keyword>
<gene>
    <name evidence="12" type="ORF">HMN09_00371100</name>
</gene>
<feature type="region of interest" description="Disordered" evidence="10">
    <location>
        <begin position="330"/>
        <end position="365"/>
    </location>
</feature>
<evidence type="ECO:0000256" key="3">
    <source>
        <dbReference type="ARBA" id="ARBA00022507"/>
    </source>
</evidence>
<feature type="transmembrane region" description="Helical" evidence="11">
    <location>
        <begin position="91"/>
        <end position="112"/>
    </location>
</feature>
<evidence type="ECO:0000256" key="2">
    <source>
        <dbReference type="ARBA" id="ARBA00011085"/>
    </source>
</evidence>
<comment type="similarity">
    <text evidence="2">Belongs to the G-protein coupled receptor 4 family.</text>
</comment>
<feature type="compositionally biased region" description="Basic and acidic residues" evidence="10">
    <location>
        <begin position="343"/>
        <end position="354"/>
    </location>
</feature>
<evidence type="ECO:0000256" key="5">
    <source>
        <dbReference type="ARBA" id="ARBA00022989"/>
    </source>
</evidence>
<dbReference type="GO" id="GO:0000750">
    <property type="term" value="P:pheromone-dependent signal transduction involved in conjugation with cellular fusion"/>
    <property type="evidence" value="ECO:0007669"/>
    <property type="project" value="TreeGrafter"/>
</dbReference>
<comment type="subcellular location">
    <subcellularLocation>
        <location evidence="1">Membrane</location>
        <topology evidence="1">Multi-pass membrane protein</topology>
    </subcellularLocation>
</comment>
<feature type="transmembrane region" description="Helical" evidence="11">
    <location>
        <begin position="453"/>
        <end position="472"/>
    </location>
</feature>
<evidence type="ECO:0000256" key="4">
    <source>
        <dbReference type="ARBA" id="ARBA00022692"/>
    </source>
</evidence>
<dbReference type="GO" id="GO:0005886">
    <property type="term" value="C:plasma membrane"/>
    <property type="evidence" value="ECO:0007669"/>
    <property type="project" value="TreeGrafter"/>
</dbReference>
<sequence length="607" mass="67438">MAGTLALLPFAALFLLLLTVPHHWRMRPHSFATLSIIAWLGMHNVIQGVDAVIWANDAASKGLAANVCDENNARSGVSARNENGKRRKRDWAIDIFLCWGMPVIVMGLHIIVQGHRFDILQPFGCQATIYNCWQSLVLINLTVFLSGLLSPVYSACTLYALHRRHRAVRLRIQYNSSVGAERHTNGRRQARPAMSFATFVRLLIVTVLVGTLMSAFVAYAAYVGLDPDQGGLLPWDNWADVHYGFGAIYSFNVAQYHGQELAELWLFWLLWPLGSITFFLFFGIGKDVWSEWRERWQLLAARFERRAGRGQRRTKVRGESIVSELSVDTLGDPEKGEIDDDEKAASEDGGEDRPAPQSTPPPPPVQILVTVAVEPPVTLCVRVESENKENKRFELAVATVAEGVKNSLPPLMSAWSPLREMRPLPVRQALALVLGVVLLLVPTIWTLHGNLSTLGNILLNLNVAWFLLTAYLPGRFSEDDQKRATAHFMQAAGAMGSCNVSMLLLGTSSLPRVTVGVGLSIVFCDLCAFALAFSVRNMEHIEAAWGHIYAKVCPVYLEVPRRHRIAGYRTACRGSRSSLTVARIRTSAYLLIMNPMLSIFRNGIEDA</sequence>
<dbReference type="GO" id="GO:0004932">
    <property type="term" value="F:mating-type factor pheromone receptor activity"/>
    <property type="evidence" value="ECO:0007669"/>
    <property type="project" value="InterPro"/>
</dbReference>
<evidence type="ECO:0000256" key="1">
    <source>
        <dbReference type="ARBA" id="ARBA00004141"/>
    </source>
</evidence>
<reference evidence="12" key="1">
    <citation type="submission" date="2020-05" db="EMBL/GenBank/DDBJ databases">
        <title>Mycena genomes resolve the evolution of fungal bioluminescence.</title>
        <authorList>
            <person name="Tsai I.J."/>
        </authorList>
    </citation>
    <scope>NUCLEOTIDE SEQUENCE</scope>
    <source>
        <strain evidence="12">110903Hualien_Pintung</strain>
    </source>
</reference>
<evidence type="ECO:0000256" key="6">
    <source>
        <dbReference type="ARBA" id="ARBA00023040"/>
    </source>
</evidence>
<feature type="transmembrane region" description="Helical" evidence="11">
    <location>
        <begin position="137"/>
        <end position="161"/>
    </location>
</feature>
<keyword evidence="6" id="KW-0297">G-protein coupled receptor</keyword>
<accession>A0A8H6WI82</accession>
<feature type="transmembrane region" description="Helical" evidence="11">
    <location>
        <begin position="196"/>
        <end position="222"/>
    </location>
</feature>
<dbReference type="OrthoDB" id="2874149at2759"/>
<keyword evidence="3" id="KW-0589">Pheromone response</keyword>
<dbReference type="PANTHER" id="PTHR28097">
    <property type="entry name" value="PHEROMONE A FACTOR RECEPTOR"/>
    <property type="match status" value="1"/>
</dbReference>
<proteinExistence type="inferred from homology"/>
<dbReference type="Pfam" id="PF02076">
    <property type="entry name" value="STE3"/>
    <property type="match status" value="2"/>
</dbReference>
<feature type="transmembrane region" description="Helical" evidence="11">
    <location>
        <begin position="513"/>
        <end position="533"/>
    </location>
</feature>
<dbReference type="PRINTS" id="PR00899">
    <property type="entry name" value="GPCRSTE3"/>
</dbReference>
<feature type="transmembrane region" description="Helical" evidence="11">
    <location>
        <begin position="429"/>
        <end position="447"/>
    </location>
</feature>
<evidence type="ECO:0000256" key="11">
    <source>
        <dbReference type="SAM" id="Phobius"/>
    </source>
</evidence>
<keyword evidence="7 11" id="KW-0472">Membrane</keyword>
<keyword evidence="9" id="KW-0807">Transducer</keyword>
<feature type="transmembrane region" description="Helical" evidence="11">
    <location>
        <begin position="484"/>
        <end position="507"/>
    </location>
</feature>
<comment type="caution">
    <text evidence="12">The sequence shown here is derived from an EMBL/GenBank/DDBJ whole genome shotgun (WGS) entry which is preliminary data.</text>
</comment>
<keyword evidence="4 11" id="KW-0812">Transmembrane</keyword>